<dbReference type="InterPro" id="IPR001680">
    <property type="entry name" value="WD40_rpt"/>
</dbReference>
<dbReference type="Pfam" id="PF00400">
    <property type="entry name" value="WD40"/>
    <property type="match status" value="1"/>
</dbReference>
<dbReference type="Gene3D" id="2.130.10.10">
    <property type="entry name" value="YVTN repeat-like/Quinoprotein amine dehydrogenase"/>
    <property type="match status" value="1"/>
</dbReference>
<dbReference type="GO" id="GO:0032040">
    <property type="term" value="C:small-subunit processome"/>
    <property type="evidence" value="ECO:0007669"/>
    <property type="project" value="TreeGrafter"/>
</dbReference>
<evidence type="ECO:0000313" key="1">
    <source>
        <dbReference type="EMBL" id="KAK5902835.1"/>
    </source>
</evidence>
<dbReference type="AlphaFoldDB" id="A0AAN8CI32"/>
<comment type="caution">
    <text evidence="1">The sequence shown here is derived from an EMBL/GenBank/DDBJ whole genome shotgun (WGS) entry which is preliminary data.</text>
</comment>
<dbReference type="GO" id="GO:0000462">
    <property type="term" value="P:maturation of SSU-rRNA from tricistronic rRNA transcript (SSU-rRNA, 5.8S rRNA, LSU-rRNA)"/>
    <property type="evidence" value="ECO:0007669"/>
    <property type="project" value="InterPro"/>
</dbReference>
<keyword evidence="2" id="KW-1185">Reference proteome</keyword>
<dbReference type="PANTHER" id="PTHR44163:SF1">
    <property type="entry name" value="U3 SMALL NUCLEOLAR RNA-ASSOCIATED PROTEIN 4 HOMOLOG"/>
    <property type="match status" value="1"/>
</dbReference>
<protein>
    <recommendedName>
        <fullName evidence="3">Cirhin</fullName>
    </recommendedName>
</protein>
<sequence>MAEFKVHRVRFFDYMPTAIRAMAFNHRTERLAVARADGALEIFNFADNYFQEKVIPGQDGRAAEALCWLGQRLFSAGLNGEITEYDLENLRPRYTVEAYGGPIWSISSNSQGTLLAVGCEDGTVKIFEILEERIQFQRNLDRQKGKIQIDHGVFLLFNW</sequence>
<dbReference type="GO" id="GO:0034455">
    <property type="term" value="C:t-UTP complex"/>
    <property type="evidence" value="ECO:0007669"/>
    <property type="project" value="TreeGrafter"/>
</dbReference>
<gene>
    <name evidence="1" type="ORF">CesoFtcFv8_008054</name>
</gene>
<proteinExistence type="predicted"/>
<organism evidence="1 2">
    <name type="scientific">Champsocephalus esox</name>
    <name type="common">pike icefish</name>
    <dbReference type="NCBI Taxonomy" id="159716"/>
    <lineage>
        <taxon>Eukaryota</taxon>
        <taxon>Metazoa</taxon>
        <taxon>Chordata</taxon>
        <taxon>Craniata</taxon>
        <taxon>Vertebrata</taxon>
        <taxon>Euteleostomi</taxon>
        <taxon>Actinopterygii</taxon>
        <taxon>Neopterygii</taxon>
        <taxon>Teleostei</taxon>
        <taxon>Neoteleostei</taxon>
        <taxon>Acanthomorphata</taxon>
        <taxon>Eupercaria</taxon>
        <taxon>Perciformes</taxon>
        <taxon>Notothenioidei</taxon>
        <taxon>Channichthyidae</taxon>
        <taxon>Champsocephalus</taxon>
    </lineage>
</organism>
<dbReference type="GO" id="GO:0003723">
    <property type="term" value="F:RNA binding"/>
    <property type="evidence" value="ECO:0007669"/>
    <property type="project" value="TreeGrafter"/>
</dbReference>
<name>A0AAN8CI32_9TELE</name>
<dbReference type="InterPro" id="IPR036322">
    <property type="entry name" value="WD40_repeat_dom_sf"/>
</dbReference>
<dbReference type="SMART" id="SM00320">
    <property type="entry name" value="WD40"/>
    <property type="match status" value="3"/>
</dbReference>
<dbReference type="EMBL" id="JAULUE010002051">
    <property type="protein sequence ID" value="KAK5902835.1"/>
    <property type="molecule type" value="Genomic_DNA"/>
</dbReference>
<dbReference type="InterPro" id="IPR046351">
    <property type="entry name" value="UTP4"/>
</dbReference>
<dbReference type="PANTHER" id="PTHR44163">
    <property type="entry name" value="U3 SMALL NUCLEOLAR RNA-ASSOCIATED PROTEIN 4 HOMOLOG"/>
    <property type="match status" value="1"/>
</dbReference>
<accession>A0AAN8CI32</accession>
<dbReference type="SUPFAM" id="SSF50978">
    <property type="entry name" value="WD40 repeat-like"/>
    <property type="match status" value="1"/>
</dbReference>
<dbReference type="InterPro" id="IPR015943">
    <property type="entry name" value="WD40/YVTN_repeat-like_dom_sf"/>
</dbReference>
<evidence type="ECO:0000313" key="2">
    <source>
        <dbReference type="Proteomes" id="UP001335648"/>
    </source>
</evidence>
<dbReference type="Proteomes" id="UP001335648">
    <property type="component" value="Unassembled WGS sequence"/>
</dbReference>
<evidence type="ECO:0008006" key="3">
    <source>
        <dbReference type="Google" id="ProtNLM"/>
    </source>
</evidence>
<reference evidence="1 2" key="1">
    <citation type="journal article" date="2023" name="Mol. Biol. Evol.">
        <title>Genomics of Secondarily Temperate Adaptation in the Only Non-Antarctic Icefish.</title>
        <authorList>
            <person name="Rivera-Colon A.G."/>
            <person name="Rayamajhi N."/>
            <person name="Minhas B.F."/>
            <person name="Madrigal G."/>
            <person name="Bilyk K.T."/>
            <person name="Yoon V."/>
            <person name="Hune M."/>
            <person name="Gregory S."/>
            <person name="Cheng C.H.C."/>
            <person name="Catchen J.M."/>
        </authorList>
    </citation>
    <scope>NUCLEOTIDE SEQUENCE [LARGE SCALE GENOMIC DNA]</scope>
    <source>
        <strain evidence="1">JC2023a</strain>
    </source>
</reference>
<dbReference type="GO" id="GO:0030686">
    <property type="term" value="C:90S preribosome"/>
    <property type="evidence" value="ECO:0007669"/>
    <property type="project" value="InterPro"/>
</dbReference>